<evidence type="ECO:0000313" key="4">
    <source>
        <dbReference type="EMBL" id="GHB03911.1"/>
    </source>
</evidence>
<evidence type="ECO:0000256" key="2">
    <source>
        <dbReference type="SAM" id="SignalP"/>
    </source>
</evidence>
<feature type="compositionally biased region" description="Pro residues" evidence="1">
    <location>
        <begin position="518"/>
        <end position="527"/>
    </location>
</feature>
<name>A0A8J3G3F1_9PROT</name>
<dbReference type="Pfam" id="PF14240">
    <property type="entry name" value="YHYH"/>
    <property type="match status" value="1"/>
</dbReference>
<feature type="chain" id="PRO_5035153403" description="YHYH domain-containing protein" evidence="2">
    <location>
        <begin position="19"/>
        <end position="527"/>
    </location>
</feature>
<dbReference type="Pfam" id="PF22352">
    <property type="entry name" value="K319L-like_PKD"/>
    <property type="match status" value="1"/>
</dbReference>
<dbReference type="EMBL" id="BMZH01000018">
    <property type="protein sequence ID" value="GHB03911.1"/>
    <property type="molecule type" value="Genomic_DNA"/>
</dbReference>
<keyword evidence="5" id="KW-1185">Reference proteome</keyword>
<dbReference type="Proteomes" id="UP000634004">
    <property type="component" value="Unassembled WGS sequence"/>
</dbReference>
<feature type="signal peptide" evidence="2">
    <location>
        <begin position="1"/>
        <end position="18"/>
    </location>
</feature>
<feature type="region of interest" description="Disordered" evidence="1">
    <location>
        <begin position="502"/>
        <end position="527"/>
    </location>
</feature>
<keyword evidence="2" id="KW-0732">Signal</keyword>
<comment type="caution">
    <text evidence="4">The sequence shown here is derived from an EMBL/GenBank/DDBJ whole genome shotgun (WGS) entry which is preliminary data.</text>
</comment>
<proteinExistence type="predicted"/>
<evidence type="ECO:0000259" key="3">
    <source>
        <dbReference type="Pfam" id="PF14240"/>
    </source>
</evidence>
<gene>
    <name evidence="4" type="ORF">GCM10009069_28130</name>
</gene>
<evidence type="ECO:0000256" key="1">
    <source>
        <dbReference type="SAM" id="MobiDB-lite"/>
    </source>
</evidence>
<accession>A0A8J3G3F1</accession>
<sequence>MKFSTGIKFLMLSSALTACSGNSDNGGAGVTTNSAPVVDAGSAQSAIEGSTVQLSATATDADGDALSYSWSQSSGPAVTFSSATIEDPTFTAPDITSETDIILTLAVNDGTTTASDTVAITITVSASTTSADNWILNTTERSTEIFESSTQAQGVMYDVQLAEVQTIDGVDYNYVETEGIPKFDLIITQEIVDELNDRPKAGTDFTIGSTTVNVGDSIVFGEDIGYVQDTADRQNCAVTGGTGYWPPGPACPIMQSREGYFTKSPALRDNAVDGACETGIGAIGYLVNGAAIFGWGDTMSYNNASDWQNLAIAFEVYDLDVCYGHSANGDYHLHSYGRCLKELLGDDGSAHSPVIGYAADGFPVYGPYESENTFALSGWATRDFDDVNSATGCGVAGVRSCEMVDRYDLSAGTVASPSNGPTTSEIVSSLSGNSIMAVSGTYFEDFYYTGATITGAQLDQNNGHDTGDGKGYHYHFTQKLENGVTKLTYPYTFGPRYSGSIPDNAVASCGSSDQSNGGPPPGPPPGG</sequence>
<dbReference type="InterPro" id="IPR025924">
    <property type="entry name" value="YHYH_dom"/>
</dbReference>
<dbReference type="Gene3D" id="2.60.40.10">
    <property type="entry name" value="Immunoglobulins"/>
    <property type="match status" value="1"/>
</dbReference>
<feature type="domain" description="YHYH" evidence="3">
    <location>
        <begin position="278"/>
        <end position="480"/>
    </location>
</feature>
<reference evidence="4" key="2">
    <citation type="submission" date="2020-09" db="EMBL/GenBank/DDBJ databases">
        <authorList>
            <person name="Sun Q."/>
            <person name="Kim S."/>
        </authorList>
    </citation>
    <scope>NUCLEOTIDE SEQUENCE</scope>
    <source>
        <strain evidence="4">KCTC 32513</strain>
    </source>
</reference>
<dbReference type="InterPro" id="IPR013783">
    <property type="entry name" value="Ig-like_fold"/>
</dbReference>
<evidence type="ECO:0000313" key="5">
    <source>
        <dbReference type="Proteomes" id="UP000634004"/>
    </source>
</evidence>
<protein>
    <recommendedName>
        <fullName evidence="3">YHYH domain-containing protein</fullName>
    </recommendedName>
</protein>
<reference evidence="4" key="1">
    <citation type="journal article" date="2014" name="Int. J. Syst. Evol. Microbiol.">
        <title>Complete genome sequence of Corynebacterium casei LMG S-19264T (=DSM 44701T), isolated from a smear-ripened cheese.</title>
        <authorList>
            <consortium name="US DOE Joint Genome Institute (JGI-PGF)"/>
            <person name="Walter F."/>
            <person name="Albersmeier A."/>
            <person name="Kalinowski J."/>
            <person name="Ruckert C."/>
        </authorList>
    </citation>
    <scope>NUCLEOTIDE SEQUENCE</scope>
    <source>
        <strain evidence="4">KCTC 32513</strain>
    </source>
</reference>
<dbReference type="RefSeq" id="WP_189499524.1">
    <property type="nucleotide sequence ID" value="NZ_BMZH01000018.1"/>
</dbReference>
<dbReference type="AlphaFoldDB" id="A0A8J3G3F1"/>
<dbReference type="PROSITE" id="PS51257">
    <property type="entry name" value="PROKAR_LIPOPROTEIN"/>
    <property type="match status" value="1"/>
</dbReference>
<organism evidence="4 5">
    <name type="scientific">Algimonas arctica</name>
    <dbReference type="NCBI Taxonomy" id="1479486"/>
    <lineage>
        <taxon>Bacteria</taxon>
        <taxon>Pseudomonadati</taxon>
        <taxon>Pseudomonadota</taxon>
        <taxon>Alphaproteobacteria</taxon>
        <taxon>Maricaulales</taxon>
        <taxon>Robiginitomaculaceae</taxon>
        <taxon>Algimonas</taxon>
    </lineage>
</organism>